<dbReference type="SUPFAM" id="SSF53098">
    <property type="entry name" value="Ribonuclease H-like"/>
    <property type="match status" value="1"/>
</dbReference>
<organism evidence="2 3">
    <name type="scientific">Candidatus Kuenenbacteria bacterium GW2011_GWA2_42_15</name>
    <dbReference type="NCBI Taxonomy" id="1618677"/>
    <lineage>
        <taxon>Bacteria</taxon>
        <taxon>Candidatus Kueneniibacteriota</taxon>
    </lineage>
</organism>
<feature type="non-terminal residue" evidence="2">
    <location>
        <position position="127"/>
    </location>
</feature>
<gene>
    <name evidence="2" type="ORF">UV02_C0046G0011</name>
</gene>
<dbReference type="Pfam" id="PF10108">
    <property type="entry name" value="DNA_pol_B_exo2"/>
    <property type="match status" value="1"/>
</dbReference>
<protein>
    <recommendedName>
        <fullName evidence="1">Predicted 3'-5' exonuclease PolB-like domain-containing protein</fullName>
    </recommendedName>
</protein>
<accession>A0A0G0YUA6</accession>
<sequence>MPKLVIDIESAGKNLEDFDQISQDYFRQWAKTASAKADDLDFELQKIEEGFSLSPLTAEVVCIGMLNPETDKGMVYYQSGKERKEFEESNIKFSSMPEAEILKNFWEQVKFYDEFITFNGRGFDIPF</sequence>
<dbReference type="AlphaFoldDB" id="A0A0G0YUA6"/>
<evidence type="ECO:0000259" key="1">
    <source>
        <dbReference type="Pfam" id="PF10108"/>
    </source>
</evidence>
<dbReference type="InterPro" id="IPR036397">
    <property type="entry name" value="RNaseH_sf"/>
</dbReference>
<evidence type="ECO:0000313" key="3">
    <source>
        <dbReference type="Proteomes" id="UP000034516"/>
    </source>
</evidence>
<evidence type="ECO:0000313" key="2">
    <source>
        <dbReference type="EMBL" id="KKS40144.1"/>
    </source>
</evidence>
<comment type="caution">
    <text evidence="2">The sequence shown here is derived from an EMBL/GenBank/DDBJ whole genome shotgun (WGS) entry which is preliminary data.</text>
</comment>
<dbReference type="Gene3D" id="3.30.420.10">
    <property type="entry name" value="Ribonuclease H-like superfamily/Ribonuclease H"/>
    <property type="match status" value="1"/>
</dbReference>
<dbReference type="EMBL" id="LCCW01000046">
    <property type="protein sequence ID" value="KKS40144.1"/>
    <property type="molecule type" value="Genomic_DNA"/>
</dbReference>
<dbReference type="InterPro" id="IPR012337">
    <property type="entry name" value="RNaseH-like_sf"/>
</dbReference>
<name>A0A0G0YUA6_9BACT</name>
<dbReference type="GO" id="GO:0003676">
    <property type="term" value="F:nucleic acid binding"/>
    <property type="evidence" value="ECO:0007669"/>
    <property type="project" value="InterPro"/>
</dbReference>
<reference evidence="2 3" key="1">
    <citation type="journal article" date="2015" name="Nature">
        <title>rRNA introns, odd ribosomes, and small enigmatic genomes across a large radiation of phyla.</title>
        <authorList>
            <person name="Brown C.T."/>
            <person name="Hug L.A."/>
            <person name="Thomas B.C."/>
            <person name="Sharon I."/>
            <person name="Castelle C.J."/>
            <person name="Singh A."/>
            <person name="Wilkins M.J."/>
            <person name="Williams K.H."/>
            <person name="Banfield J.F."/>
        </authorList>
    </citation>
    <scope>NUCLEOTIDE SEQUENCE [LARGE SCALE GENOMIC DNA]</scope>
</reference>
<dbReference type="Proteomes" id="UP000034516">
    <property type="component" value="Unassembled WGS sequence"/>
</dbReference>
<dbReference type="InterPro" id="IPR019288">
    <property type="entry name" value="3'-5'_exonuclease_PolB-like"/>
</dbReference>
<feature type="domain" description="Predicted 3'-5' exonuclease PolB-like" evidence="1">
    <location>
        <begin position="83"/>
        <end position="126"/>
    </location>
</feature>
<proteinExistence type="predicted"/>